<gene>
    <name evidence="2" type="ORF">Aple_058940</name>
</gene>
<feature type="compositionally biased region" description="Pro residues" evidence="1">
    <location>
        <begin position="27"/>
        <end position="42"/>
    </location>
</feature>
<dbReference type="Proteomes" id="UP000377595">
    <property type="component" value="Unassembled WGS sequence"/>
</dbReference>
<organism evidence="2 3">
    <name type="scientific">Acrocarpospora pleiomorpha</name>
    <dbReference type="NCBI Taxonomy" id="90975"/>
    <lineage>
        <taxon>Bacteria</taxon>
        <taxon>Bacillati</taxon>
        <taxon>Actinomycetota</taxon>
        <taxon>Actinomycetes</taxon>
        <taxon>Streptosporangiales</taxon>
        <taxon>Streptosporangiaceae</taxon>
        <taxon>Acrocarpospora</taxon>
    </lineage>
</organism>
<evidence type="ECO:0000256" key="1">
    <source>
        <dbReference type="SAM" id="MobiDB-lite"/>
    </source>
</evidence>
<feature type="region of interest" description="Disordered" evidence="1">
    <location>
        <begin position="1"/>
        <end position="68"/>
    </location>
</feature>
<dbReference type="EMBL" id="BLAF01000037">
    <property type="protein sequence ID" value="GES22995.1"/>
    <property type="molecule type" value="Genomic_DNA"/>
</dbReference>
<proteinExistence type="predicted"/>
<evidence type="ECO:0000313" key="2">
    <source>
        <dbReference type="EMBL" id="GES22995.1"/>
    </source>
</evidence>
<reference evidence="2 3" key="1">
    <citation type="submission" date="2019-10" db="EMBL/GenBank/DDBJ databases">
        <title>Whole genome shotgun sequence of Acrocarpospora pleiomorpha NBRC 16267.</title>
        <authorList>
            <person name="Ichikawa N."/>
            <person name="Kimura A."/>
            <person name="Kitahashi Y."/>
            <person name="Komaki H."/>
            <person name="Oguchi A."/>
        </authorList>
    </citation>
    <scope>NUCLEOTIDE SEQUENCE [LARGE SCALE GENOMIC DNA]</scope>
    <source>
        <strain evidence="2 3">NBRC 16267</strain>
    </source>
</reference>
<keyword evidence="3" id="KW-1185">Reference proteome</keyword>
<dbReference type="RefSeq" id="WP_155347914.1">
    <property type="nucleotide sequence ID" value="NZ_BAAAHM010000009.1"/>
</dbReference>
<comment type="caution">
    <text evidence="2">The sequence shown here is derived from an EMBL/GenBank/DDBJ whole genome shotgun (WGS) entry which is preliminary data.</text>
</comment>
<evidence type="ECO:0000313" key="3">
    <source>
        <dbReference type="Proteomes" id="UP000377595"/>
    </source>
</evidence>
<dbReference type="AlphaFoldDB" id="A0A5M3XNS4"/>
<accession>A0A5M3XNS4</accession>
<sequence length="180" mass="19501">MRRNPFPGTGPDRPRPSAFPSHLVTTPPYPTPPQPAPSPAPALDPYADDPPEAVTGQRPVQGRHARPMPVGVQPWQGWLPSEEADTDVLPAVGRSIPAPRRPVPMSAPVADADIAYEMHLRLRTAAAGLENRSRETLSPDMVAAVRELRQQTMQLMSALEAAIENQGGVLWPGPARRAQR</sequence>
<name>A0A5M3XNS4_9ACTN</name>
<dbReference type="OrthoDB" id="9823891at2"/>
<protein>
    <submittedName>
        <fullName evidence="2">Uncharacterized protein</fullName>
    </submittedName>
</protein>